<dbReference type="InterPro" id="IPR011004">
    <property type="entry name" value="Trimer_LpxA-like_sf"/>
</dbReference>
<dbReference type="SUPFAM" id="SSF51161">
    <property type="entry name" value="Trimeric LpxA-like enzymes"/>
    <property type="match status" value="1"/>
</dbReference>
<evidence type="ECO:0000259" key="2">
    <source>
        <dbReference type="Pfam" id="PF25087"/>
    </source>
</evidence>
<proteinExistence type="inferred from homology"/>
<dbReference type="InterPro" id="IPR056729">
    <property type="entry name" value="GMPPB_C"/>
</dbReference>
<dbReference type="RefSeq" id="WP_154288705.1">
    <property type="nucleotide sequence ID" value="NZ_WKJI01000005.1"/>
</dbReference>
<evidence type="ECO:0000313" key="3">
    <source>
        <dbReference type="EMBL" id="MRX48641.1"/>
    </source>
</evidence>
<reference evidence="3 4" key="1">
    <citation type="submission" date="2019-11" db="EMBL/GenBank/DDBJ databases">
        <authorList>
            <person name="Cheng Q."/>
            <person name="Yang Z."/>
        </authorList>
    </citation>
    <scope>NUCLEOTIDE SEQUENCE [LARGE SCALE GENOMIC DNA]</scope>
    <source>
        <strain evidence="3 4">HX-22-1</strain>
    </source>
</reference>
<accession>A0A7K0FSM7</accession>
<dbReference type="Pfam" id="PF25087">
    <property type="entry name" value="GMPPB_C"/>
    <property type="match status" value="1"/>
</dbReference>
<dbReference type="Proteomes" id="UP000462931">
    <property type="component" value="Unassembled WGS sequence"/>
</dbReference>
<dbReference type="CDD" id="cd03358">
    <property type="entry name" value="LbH_WxcM_N_like"/>
    <property type="match status" value="1"/>
</dbReference>
<dbReference type="PANTHER" id="PTHR43300:SF4">
    <property type="entry name" value="ACYL-[ACYL-CARRIER-PROTEIN]--UDP-N-ACETYLGLUCOSAMINE O-ACYLTRANSFERASE"/>
    <property type="match status" value="1"/>
</dbReference>
<gene>
    <name evidence="3" type="ORF">GJJ64_15710</name>
</gene>
<evidence type="ECO:0000256" key="1">
    <source>
        <dbReference type="ARBA" id="ARBA00007274"/>
    </source>
</evidence>
<dbReference type="PANTHER" id="PTHR43300">
    <property type="entry name" value="ACETYLTRANSFERASE"/>
    <property type="match status" value="1"/>
</dbReference>
<keyword evidence="3" id="KW-0808">Transferase</keyword>
<protein>
    <submittedName>
        <fullName evidence="3">N-acetyltransferase</fullName>
    </submittedName>
</protein>
<dbReference type="InterPro" id="IPR050179">
    <property type="entry name" value="Trans_hexapeptide_repeat"/>
</dbReference>
<keyword evidence="4" id="KW-1185">Reference proteome</keyword>
<feature type="domain" description="Mannose-1-phosphate guanyltransferase C-terminal" evidence="2">
    <location>
        <begin position="31"/>
        <end position="88"/>
    </location>
</feature>
<sequence length="166" mass="18052">MDKKPFFVHDTAIIDAAVKIGEGTKIWHFSHISESVKIGKNCVIGQNVFIGRNVKIGNGVKIQNNVSVYEGVEIEDDVFIGPSVVFTNVINPRAFVERKTEFKPTIIKKGATLGANSTIICGHDIGAYAFIGAGSVLTKAVQDFELWYGNPATKHGMVDKEGNICK</sequence>
<evidence type="ECO:0000313" key="4">
    <source>
        <dbReference type="Proteomes" id="UP000462931"/>
    </source>
</evidence>
<dbReference type="InterPro" id="IPR001451">
    <property type="entry name" value="Hexapep"/>
</dbReference>
<organism evidence="3 4">
    <name type="scientific">Pedobacter puniceum</name>
    <dbReference type="NCBI Taxonomy" id="2666136"/>
    <lineage>
        <taxon>Bacteria</taxon>
        <taxon>Pseudomonadati</taxon>
        <taxon>Bacteroidota</taxon>
        <taxon>Sphingobacteriia</taxon>
        <taxon>Sphingobacteriales</taxon>
        <taxon>Sphingobacteriaceae</taxon>
        <taxon>Pedobacter</taxon>
    </lineage>
</organism>
<dbReference type="Gene3D" id="2.160.10.10">
    <property type="entry name" value="Hexapeptide repeat proteins"/>
    <property type="match status" value="1"/>
</dbReference>
<comment type="similarity">
    <text evidence="1">Belongs to the transferase hexapeptide repeat family.</text>
</comment>
<name>A0A7K0FSM7_9SPHI</name>
<dbReference type="GO" id="GO:0016740">
    <property type="term" value="F:transferase activity"/>
    <property type="evidence" value="ECO:0007669"/>
    <property type="project" value="UniProtKB-KW"/>
</dbReference>
<comment type="caution">
    <text evidence="3">The sequence shown here is derived from an EMBL/GenBank/DDBJ whole genome shotgun (WGS) entry which is preliminary data.</text>
</comment>
<dbReference type="Pfam" id="PF14602">
    <property type="entry name" value="Hexapep_2"/>
    <property type="match status" value="1"/>
</dbReference>
<dbReference type="AlphaFoldDB" id="A0A7K0FSM7"/>
<dbReference type="EMBL" id="WKJI01000005">
    <property type="protein sequence ID" value="MRX48641.1"/>
    <property type="molecule type" value="Genomic_DNA"/>
</dbReference>